<dbReference type="InterPro" id="IPR006311">
    <property type="entry name" value="TAT_signal"/>
</dbReference>
<sequence>MISLTRRNVLQVSGAAAAAAALAGCAQTSDSSSGSGSAASSDGITIGTTDKVTSLDPAAQYDHGSFEIISNVFPMLMNVPLGATDGTPELDVAESAEFTSPTEFTVKLRSGLKFANGHDLTAEDVKFSFDRQLSINDPNGPASLLTNLDSTEVVDDLTVVFKLKVENDQTFAQVLMSPAGPIMDSETFPADSVMSDEDIVAAQPFCGPYVIADYSKNQLVNFTKWDGYTGTIDAPQADSITLKYYSEAENLKLAVQQNEIDVAYRSLTATDIESLRSSDGLTVYESPGSEMRFIVFNFDTMPHGAQSSEPDTAKAAAVRQAVASVIDRDAIAEDVYKGSYTPLYSYIVQGFAGSTETLKSAYGDGNGGPDTDKAKQILSDAGVSTPVTLRMQYNPDHYGTSSADEYAAIKNQLEATDLFTVDLQSTEWVQYNKDRVSDVYPVYQLGWFPDFADPDNYLTPFFGADNFIHQHYENTEVQELITAEATTQDEASREQILSEVQEKLTADLPTIPLLQGKQIMVANSSVSGCENAMDIVSKLRLSALNK</sequence>
<comment type="subcellular location">
    <subcellularLocation>
        <location evidence="1">Cell envelope</location>
    </subcellularLocation>
</comment>
<dbReference type="GO" id="GO:1904680">
    <property type="term" value="F:peptide transmembrane transporter activity"/>
    <property type="evidence" value="ECO:0007669"/>
    <property type="project" value="TreeGrafter"/>
</dbReference>
<reference evidence="8" key="1">
    <citation type="submission" date="2018-02" db="EMBL/GenBank/DDBJ databases">
        <authorList>
            <person name="Hornung B."/>
        </authorList>
    </citation>
    <scope>NUCLEOTIDE SEQUENCE [LARGE SCALE GENOMIC DNA]</scope>
</reference>
<proteinExistence type="inferred from homology"/>
<feature type="domain" description="Solute-binding protein family 5" evidence="6">
    <location>
        <begin position="88"/>
        <end position="466"/>
    </location>
</feature>
<dbReference type="Gene3D" id="3.40.190.10">
    <property type="entry name" value="Periplasmic binding protein-like II"/>
    <property type="match status" value="1"/>
</dbReference>
<dbReference type="GO" id="GO:0042597">
    <property type="term" value="C:periplasmic space"/>
    <property type="evidence" value="ECO:0007669"/>
    <property type="project" value="UniProtKB-ARBA"/>
</dbReference>
<dbReference type="PIRSF" id="PIRSF002741">
    <property type="entry name" value="MppA"/>
    <property type="match status" value="1"/>
</dbReference>
<dbReference type="EMBL" id="OMOH01000003">
    <property type="protein sequence ID" value="SPF67875.1"/>
    <property type="molecule type" value="Genomic_DNA"/>
</dbReference>
<feature type="chain" id="PRO_5038862938" evidence="5">
    <location>
        <begin position="24"/>
        <end position="546"/>
    </location>
</feature>
<protein>
    <submittedName>
        <fullName evidence="7">Twin-arginine translocation pathway, signal sequence, bacterial/archaeal</fullName>
    </submittedName>
</protein>
<evidence type="ECO:0000313" key="7">
    <source>
        <dbReference type="EMBL" id="SPF67875.1"/>
    </source>
</evidence>
<dbReference type="InterPro" id="IPR039424">
    <property type="entry name" value="SBP_5"/>
</dbReference>
<evidence type="ECO:0000259" key="6">
    <source>
        <dbReference type="Pfam" id="PF00496"/>
    </source>
</evidence>
<dbReference type="PANTHER" id="PTHR30290:SF10">
    <property type="entry name" value="PERIPLASMIC OLIGOPEPTIDE-BINDING PROTEIN-RELATED"/>
    <property type="match status" value="1"/>
</dbReference>
<dbReference type="PANTHER" id="PTHR30290">
    <property type="entry name" value="PERIPLASMIC BINDING COMPONENT OF ABC TRANSPORTER"/>
    <property type="match status" value="1"/>
</dbReference>
<dbReference type="InterPro" id="IPR000914">
    <property type="entry name" value="SBP_5_dom"/>
</dbReference>
<accession>A0A375HZT5</accession>
<dbReference type="InterPro" id="IPR030678">
    <property type="entry name" value="Peptide/Ni-bd"/>
</dbReference>
<organism evidence="7 8">
    <name type="scientific">Propionibacterium ruminifibrarum</name>
    <dbReference type="NCBI Taxonomy" id="1962131"/>
    <lineage>
        <taxon>Bacteria</taxon>
        <taxon>Bacillati</taxon>
        <taxon>Actinomycetota</taxon>
        <taxon>Actinomycetes</taxon>
        <taxon>Propionibacteriales</taxon>
        <taxon>Propionibacteriaceae</taxon>
        <taxon>Propionibacterium</taxon>
    </lineage>
</organism>
<dbReference type="NCBIfam" id="TIGR01409">
    <property type="entry name" value="TAT_signal_seq"/>
    <property type="match status" value="1"/>
</dbReference>
<dbReference type="Pfam" id="PF00496">
    <property type="entry name" value="SBP_bac_5"/>
    <property type="match status" value="1"/>
</dbReference>
<evidence type="ECO:0000256" key="3">
    <source>
        <dbReference type="ARBA" id="ARBA00022448"/>
    </source>
</evidence>
<dbReference type="GO" id="GO:0043190">
    <property type="term" value="C:ATP-binding cassette (ABC) transporter complex"/>
    <property type="evidence" value="ECO:0007669"/>
    <property type="project" value="InterPro"/>
</dbReference>
<evidence type="ECO:0000256" key="1">
    <source>
        <dbReference type="ARBA" id="ARBA00004196"/>
    </source>
</evidence>
<dbReference type="GO" id="GO:0015833">
    <property type="term" value="P:peptide transport"/>
    <property type="evidence" value="ECO:0007669"/>
    <property type="project" value="TreeGrafter"/>
</dbReference>
<dbReference type="Proteomes" id="UP000265962">
    <property type="component" value="Unassembled WGS sequence"/>
</dbReference>
<dbReference type="InterPro" id="IPR019546">
    <property type="entry name" value="TAT_signal_bac_arc"/>
</dbReference>
<dbReference type="Gene3D" id="3.10.105.10">
    <property type="entry name" value="Dipeptide-binding Protein, Domain 3"/>
    <property type="match status" value="1"/>
</dbReference>
<keyword evidence="8" id="KW-1185">Reference proteome</keyword>
<name>A0A375HZT5_9ACTN</name>
<dbReference type="AlphaFoldDB" id="A0A375HZT5"/>
<keyword evidence="3" id="KW-0813">Transport</keyword>
<dbReference type="PROSITE" id="PS51257">
    <property type="entry name" value="PROKAR_LIPOPROTEIN"/>
    <property type="match status" value="1"/>
</dbReference>
<dbReference type="SUPFAM" id="SSF53850">
    <property type="entry name" value="Periplasmic binding protein-like II"/>
    <property type="match status" value="1"/>
</dbReference>
<dbReference type="OrthoDB" id="9801912at2"/>
<gene>
    <name evidence="7" type="ORF">PROPJV5_0829</name>
</gene>
<feature type="signal peptide" evidence="5">
    <location>
        <begin position="1"/>
        <end position="23"/>
    </location>
</feature>
<dbReference type="RefSeq" id="WP_119715087.1">
    <property type="nucleotide sequence ID" value="NZ_OMOH01000003.1"/>
</dbReference>
<evidence type="ECO:0000256" key="2">
    <source>
        <dbReference type="ARBA" id="ARBA00005695"/>
    </source>
</evidence>
<dbReference type="Gene3D" id="3.90.76.10">
    <property type="entry name" value="Dipeptide-binding Protein, Domain 1"/>
    <property type="match status" value="1"/>
</dbReference>
<evidence type="ECO:0000313" key="8">
    <source>
        <dbReference type="Proteomes" id="UP000265962"/>
    </source>
</evidence>
<dbReference type="PROSITE" id="PS51318">
    <property type="entry name" value="TAT"/>
    <property type="match status" value="1"/>
</dbReference>
<dbReference type="GO" id="GO:0030313">
    <property type="term" value="C:cell envelope"/>
    <property type="evidence" value="ECO:0007669"/>
    <property type="project" value="UniProtKB-SubCell"/>
</dbReference>
<evidence type="ECO:0000256" key="5">
    <source>
        <dbReference type="SAM" id="SignalP"/>
    </source>
</evidence>
<evidence type="ECO:0000256" key="4">
    <source>
        <dbReference type="ARBA" id="ARBA00022729"/>
    </source>
</evidence>
<comment type="similarity">
    <text evidence="2">Belongs to the bacterial solute-binding protein 5 family.</text>
</comment>
<keyword evidence="4 5" id="KW-0732">Signal</keyword>